<name>A0A255YUF9_9PROT</name>
<dbReference type="EMBL" id="NOXU01000031">
    <property type="protein sequence ID" value="OYQ32285.1"/>
    <property type="molecule type" value="Genomic_DNA"/>
</dbReference>
<organism evidence="7 8">
    <name type="scientific">Niveispirillum lacus</name>
    <dbReference type="NCBI Taxonomy" id="1981099"/>
    <lineage>
        <taxon>Bacteria</taxon>
        <taxon>Pseudomonadati</taxon>
        <taxon>Pseudomonadota</taxon>
        <taxon>Alphaproteobacteria</taxon>
        <taxon>Rhodospirillales</taxon>
        <taxon>Azospirillaceae</taxon>
        <taxon>Niveispirillum</taxon>
    </lineage>
</organism>
<sequence length="155" mass="15902">MVPVIRCDDRQGTAPVTSPDTSTPPTADPVAARLMVLAGLFGAVAVAAGAFASHGLATMRGPNAVDLWKTASQYQMVHALGILALVGLRRALPAQGRWLAASGLFFAIGCLLFPGALYALGWYGPSAMGAVAPIGGLCFILGWLLAGIAGLRSQR</sequence>
<dbReference type="Proteomes" id="UP000216998">
    <property type="component" value="Unassembled WGS sequence"/>
</dbReference>
<evidence type="ECO:0000256" key="6">
    <source>
        <dbReference type="SAM" id="MobiDB-lite"/>
    </source>
</evidence>
<evidence type="ECO:0000256" key="3">
    <source>
        <dbReference type="ARBA" id="ARBA00022692"/>
    </source>
</evidence>
<keyword evidence="8" id="KW-1185">Reference proteome</keyword>
<proteinExistence type="inferred from homology"/>
<feature type="compositionally biased region" description="Basic and acidic residues" evidence="6">
    <location>
        <begin position="1"/>
        <end position="11"/>
    </location>
</feature>
<dbReference type="OrthoDB" id="9802121at2"/>
<keyword evidence="3" id="KW-0812">Transmembrane</keyword>
<feature type="compositionally biased region" description="Low complexity" evidence="6">
    <location>
        <begin position="13"/>
        <end position="25"/>
    </location>
</feature>
<gene>
    <name evidence="7" type="ORF">CHU95_15865</name>
</gene>
<dbReference type="PANTHER" id="PTHR43461:SF1">
    <property type="entry name" value="TRANSMEMBRANE PROTEIN 256"/>
    <property type="match status" value="1"/>
</dbReference>
<feature type="region of interest" description="Disordered" evidence="6">
    <location>
        <begin position="1"/>
        <end position="25"/>
    </location>
</feature>
<comment type="similarity">
    <text evidence="2">Belongs to the UPF0382 family.</text>
</comment>
<protein>
    <recommendedName>
        <fullName evidence="9">DUF423 domain-containing protein</fullName>
    </recommendedName>
</protein>
<evidence type="ECO:0000313" key="8">
    <source>
        <dbReference type="Proteomes" id="UP000216998"/>
    </source>
</evidence>
<dbReference type="InterPro" id="IPR006696">
    <property type="entry name" value="DUF423"/>
</dbReference>
<evidence type="ECO:0000256" key="2">
    <source>
        <dbReference type="ARBA" id="ARBA00009694"/>
    </source>
</evidence>
<reference evidence="7 8" key="1">
    <citation type="submission" date="2017-07" db="EMBL/GenBank/DDBJ databases">
        <title>Niveispirillum cyanobacteriorum sp. nov., isolated from cyanobacterial aggregates in a eutrophic lake.</title>
        <authorList>
            <person name="Cai H."/>
        </authorList>
    </citation>
    <scope>NUCLEOTIDE SEQUENCE [LARGE SCALE GENOMIC DNA]</scope>
    <source>
        <strain evidence="8">TH1-14</strain>
    </source>
</reference>
<evidence type="ECO:0000256" key="5">
    <source>
        <dbReference type="ARBA" id="ARBA00023136"/>
    </source>
</evidence>
<dbReference type="GO" id="GO:0005886">
    <property type="term" value="C:plasma membrane"/>
    <property type="evidence" value="ECO:0007669"/>
    <property type="project" value="TreeGrafter"/>
</dbReference>
<keyword evidence="5" id="KW-0472">Membrane</keyword>
<accession>A0A255YUF9</accession>
<evidence type="ECO:0000313" key="7">
    <source>
        <dbReference type="EMBL" id="OYQ32285.1"/>
    </source>
</evidence>
<evidence type="ECO:0000256" key="1">
    <source>
        <dbReference type="ARBA" id="ARBA00004141"/>
    </source>
</evidence>
<keyword evidence="4" id="KW-1133">Transmembrane helix</keyword>
<comment type="subcellular location">
    <subcellularLocation>
        <location evidence="1">Membrane</location>
        <topology evidence="1">Multi-pass membrane protein</topology>
    </subcellularLocation>
</comment>
<evidence type="ECO:0008006" key="9">
    <source>
        <dbReference type="Google" id="ProtNLM"/>
    </source>
</evidence>
<dbReference type="PANTHER" id="PTHR43461">
    <property type="entry name" value="TRANSMEMBRANE PROTEIN 256"/>
    <property type="match status" value="1"/>
</dbReference>
<comment type="caution">
    <text evidence="7">The sequence shown here is derived from an EMBL/GenBank/DDBJ whole genome shotgun (WGS) entry which is preliminary data.</text>
</comment>
<dbReference type="AlphaFoldDB" id="A0A255YUF9"/>
<evidence type="ECO:0000256" key="4">
    <source>
        <dbReference type="ARBA" id="ARBA00022989"/>
    </source>
</evidence>
<dbReference type="Pfam" id="PF04241">
    <property type="entry name" value="DUF423"/>
    <property type="match status" value="1"/>
</dbReference>